<feature type="compositionally biased region" description="Polar residues" evidence="1">
    <location>
        <begin position="214"/>
        <end position="243"/>
    </location>
</feature>
<dbReference type="STRING" id="1393122.SAMN05660895_1589"/>
<feature type="chain" id="PRO_5011488324" description="YXWGXW repeat-containing protein" evidence="2">
    <location>
        <begin position="22"/>
        <end position="325"/>
    </location>
</feature>
<dbReference type="Proteomes" id="UP000199537">
    <property type="component" value="Unassembled WGS sequence"/>
</dbReference>
<dbReference type="AlphaFoldDB" id="A0A1I7NEX7"/>
<sequence length="325" mass="37047">MKSFTYMLLGLGLLLGGCATTYRTGQTPDDVYYSPAQTQEAVATANSSSSNTVNTSDGDHYVVYDDQDNGGLTYTQRLRMFNDPNYFYDPFIFYNSYSFNPYFGYSPWWGSSFAWSLSFGNYYSPFFWDPWFPGYYAWYSPYLWYTPYAWYGFPYGYYYGYAGGKYIANPRPANTYAPRMNYEARSGAMNGLSTGSNGTINTNAPRVFYNHTNGNTSSPLAPSNTRRVFTTPQNETPATNTPARSRRVFIQQPSEHPVNPPSNNRGGFFRMFRSNENNFNSTPRFQQAPDRNFETRTFSSPTPMFRSAPVENAAPVRTFSPRGGR</sequence>
<feature type="region of interest" description="Disordered" evidence="1">
    <location>
        <begin position="214"/>
        <end position="245"/>
    </location>
</feature>
<feature type="region of interest" description="Disordered" evidence="1">
    <location>
        <begin position="299"/>
        <end position="325"/>
    </location>
</feature>
<organism evidence="3 4">
    <name type="scientific">Thermoflavifilum thermophilum</name>
    <dbReference type="NCBI Taxonomy" id="1393122"/>
    <lineage>
        <taxon>Bacteria</taxon>
        <taxon>Pseudomonadati</taxon>
        <taxon>Bacteroidota</taxon>
        <taxon>Chitinophagia</taxon>
        <taxon>Chitinophagales</taxon>
        <taxon>Chitinophagaceae</taxon>
        <taxon>Thermoflavifilum</taxon>
    </lineage>
</organism>
<keyword evidence="4" id="KW-1185">Reference proteome</keyword>
<name>A0A1I7NEX7_9BACT</name>
<keyword evidence="2" id="KW-0732">Signal</keyword>
<dbReference type="EMBL" id="FPCJ01000001">
    <property type="protein sequence ID" value="SFV33199.1"/>
    <property type="molecule type" value="Genomic_DNA"/>
</dbReference>
<evidence type="ECO:0008006" key="5">
    <source>
        <dbReference type="Google" id="ProtNLM"/>
    </source>
</evidence>
<gene>
    <name evidence="3" type="ORF">SAMN05660895_1589</name>
</gene>
<feature type="signal peptide" evidence="2">
    <location>
        <begin position="1"/>
        <end position="21"/>
    </location>
</feature>
<reference evidence="4" key="1">
    <citation type="submission" date="2016-10" db="EMBL/GenBank/DDBJ databases">
        <authorList>
            <person name="Varghese N."/>
            <person name="Submissions S."/>
        </authorList>
    </citation>
    <scope>NUCLEOTIDE SEQUENCE [LARGE SCALE GENOMIC DNA]</scope>
    <source>
        <strain evidence="4">DSM 14807</strain>
    </source>
</reference>
<dbReference type="RefSeq" id="WP_092459605.1">
    <property type="nucleotide sequence ID" value="NZ_FPCJ01000001.1"/>
</dbReference>
<evidence type="ECO:0000313" key="4">
    <source>
        <dbReference type="Proteomes" id="UP000199537"/>
    </source>
</evidence>
<evidence type="ECO:0000256" key="2">
    <source>
        <dbReference type="SAM" id="SignalP"/>
    </source>
</evidence>
<protein>
    <recommendedName>
        <fullName evidence="5">YXWGXW repeat-containing protein</fullName>
    </recommendedName>
</protein>
<evidence type="ECO:0000313" key="3">
    <source>
        <dbReference type="EMBL" id="SFV33199.1"/>
    </source>
</evidence>
<proteinExistence type="predicted"/>
<dbReference type="OrthoDB" id="681112at2"/>
<dbReference type="PROSITE" id="PS51257">
    <property type="entry name" value="PROKAR_LIPOPROTEIN"/>
    <property type="match status" value="1"/>
</dbReference>
<evidence type="ECO:0000256" key="1">
    <source>
        <dbReference type="SAM" id="MobiDB-lite"/>
    </source>
</evidence>
<accession>A0A1I7NEX7</accession>